<feature type="compositionally biased region" description="Polar residues" evidence="1">
    <location>
        <begin position="112"/>
        <end position="121"/>
    </location>
</feature>
<evidence type="ECO:0000256" key="1">
    <source>
        <dbReference type="SAM" id="MobiDB-lite"/>
    </source>
</evidence>
<evidence type="ECO:0000256" key="2">
    <source>
        <dbReference type="SAM" id="SignalP"/>
    </source>
</evidence>
<dbReference type="EMBL" id="SJOL01008319">
    <property type="protein sequence ID" value="TGZ60652.1"/>
    <property type="molecule type" value="Genomic_DNA"/>
</dbReference>
<organism evidence="3 4">
    <name type="scientific">Opisthorchis felineus</name>
    <dbReference type="NCBI Taxonomy" id="147828"/>
    <lineage>
        <taxon>Eukaryota</taxon>
        <taxon>Metazoa</taxon>
        <taxon>Spiralia</taxon>
        <taxon>Lophotrochozoa</taxon>
        <taxon>Platyhelminthes</taxon>
        <taxon>Trematoda</taxon>
        <taxon>Digenea</taxon>
        <taxon>Opisthorchiida</taxon>
        <taxon>Opisthorchiata</taxon>
        <taxon>Opisthorchiidae</taxon>
        <taxon>Opisthorchis</taxon>
    </lineage>
</organism>
<keyword evidence="2" id="KW-0732">Signal</keyword>
<feature type="compositionally biased region" description="Low complexity" evidence="1">
    <location>
        <begin position="163"/>
        <end position="174"/>
    </location>
</feature>
<feature type="signal peptide" evidence="2">
    <location>
        <begin position="1"/>
        <end position="19"/>
    </location>
</feature>
<evidence type="ECO:0000313" key="3">
    <source>
        <dbReference type="EMBL" id="TGZ60652.1"/>
    </source>
</evidence>
<dbReference type="EMBL" id="SJOL01008319">
    <property type="protein sequence ID" value="TGZ60653.1"/>
    <property type="molecule type" value="Genomic_DNA"/>
</dbReference>
<feature type="compositionally biased region" description="Polar residues" evidence="1">
    <location>
        <begin position="184"/>
        <end position="202"/>
    </location>
</feature>
<sequence>MRLLFILCVAFIWVAKLTALPHFEFNTNITTDGAFTVQSTESKEAAFTTNVHQNHVHSTDVSTTNFDEYTGLSNGVEGRENDPTHPFQSTQSSDVYTNLKEVSGLTDHVTADPNQDFTATGASDDLNDSQTTSGFTDNVGETELDETYPHTDDAITDKFYDNSSAETSTSSTEDATTEDYLTMPGSSTVHCNTTDDGNSRISTTEYTEEGIGTEQQSTSSYSSTPFSDPVGSLISQPSTSSYKIDITVKITKSIDIPNVGN</sequence>
<feature type="region of interest" description="Disordered" evidence="1">
    <location>
        <begin position="71"/>
        <end position="93"/>
    </location>
</feature>
<proteinExistence type="predicted"/>
<dbReference type="STRING" id="147828.A0A4S2LBB0"/>
<evidence type="ECO:0000313" key="4">
    <source>
        <dbReference type="Proteomes" id="UP000308267"/>
    </source>
</evidence>
<gene>
    <name evidence="3" type="ORF">CRM22_008406</name>
</gene>
<protein>
    <submittedName>
        <fullName evidence="3">Uncharacterized protein</fullName>
    </submittedName>
</protein>
<dbReference type="Proteomes" id="UP000308267">
    <property type="component" value="Unassembled WGS sequence"/>
</dbReference>
<feature type="compositionally biased region" description="Basic and acidic residues" evidence="1">
    <location>
        <begin position="147"/>
        <end position="160"/>
    </location>
</feature>
<dbReference type="OrthoDB" id="10479886at2759"/>
<dbReference type="AlphaFoldDB" id="A0A4S2LBB0"/>
<feature type="region of interest" description="Disordered" evidence="1">
    <location>
        <begin position="107"/>
        <end position="225"/>
    </location>
</feature>
<keyword evidence="4" id="KW-1185">Reference proteome</keyword>
<feature type="compositionally biased region" description="Low complexity" evidence="1">
    <location>
        <begin position="203"/>
        <end position="225"/>
    </location>
</feature>
<comment type="caution">
    <text evidence="3">The sequence shown here is derived from an EMBL/GenBank/DDBJ whole genome shotgun (WGS) entry which is preliminary data.</text>
</comment>
<feature type="chain" id="PRO_5036358405" evidence="2">
    <location>
        <begin position="20"/>
        <end position="261"/>
    </location>
</feature>
<reference evidence="3 4" key="1">
    <citation type="journal article" date="2019" name="BMC Genomics">
        <title>New insights from Opisthorchis felineus genome: update on genomics of the epidemiologically important liver flukes.</title>
        <authorList>
            <person name="Ershov N.I."/>
            <person name="Mordvinov V.A."/>
            <person name="Prokhortchouk E.B."/>
            <person name="Pakharukova M.Y."/>
            <person name="Gunbin K.V."/>
            <person name="Ustyantsev K."/>
            <person name="Genaev M.A."/>
            <person name="Blinov A.G."/>
            <person name="Mazur A."/>
            <person name="Boulygina E."/>
            <person name="Tsygankova S."/>
            <person name="Khrameeva E."/>
            <person name="Chekanov N."/>
            <person name="Fan G."/>
            <person name="Xiao A."/>
            <person name="Zhang H."/>
            <person name="Xu X."/>
            <person name="Yang H."/>
            <person name="Solovyev V."/>
            <person name="Lee S.M."/>
            <person name="Liu X."/>
            <person name="Afonnikov D.A."/>
            <person name="Skryabin K.G."/>
        </authorList>
    </citation>
    <scope>NUCLEOTIDE SEQUENCE [LARGE SCALE GENOMIC DNA]</scope>
    <source>
        <strain evidence="3">AK-0245</strain>
        <tissue evidence="3">Whole organism</tissue>
    </source>
</reference>
<accession>A0A4S2LBB0</accession>
<name>A0A4S2LBB0_OPIFE</name>